<dbReference type="Gene3D" id="2.60.40.1220">
    <property type="match status" value="1"/>
</dbReference>
<reference evidence="3" key="1">
    <citation type="journal article" date="2020" name="mSystems">
        <title>Genome- and Community-Level Interaction Insights into Carbon Utilization and Element Cycling Functions of Hydrothermarchaeota in Hydrothermal Sediment.</title>
        <authorList>
            <person name="Zhou Z."/>
            <person name="Liu Y."/>
            <person name="Xu W."/>
            <person name="Pan J."/>
            <person name="Luo Z.H."/>
            <person name="Li M."/>
        </authorList>
    </citation>
    <scope>NUCLEOTIDE SEQUENCE [LARGE SCALE GENOMIC DNA]</scope>
    <source>
        <strain evidence="3">SpSt-876</strain>
    </source>
</reference>
<gene>
    <name evidence="3" type="ORF">ENW73_03770</name>
</gene>
<feature type="domain" description="SbsA Ig-like" evidence="2">
    <location>
        <begin position="123"/>
        <end position="221"/>
    </location>
</feature>
<evidence type="ECO:0000259" key="2">
    <source>
        <dbReference type="Pfam" id="PF13205"/>
    </source>
</evidence>
<sequence length="329" mass="37603">MKLRIFFLFLGFLACAQKMLPPSPDRFPPRLAEIEVLNRTKLNLKFNEEISAQSVTKDNFLIYSTQNETLSVKEVMISRRGDIITLVTEKQNPIHYLIQAQVSDLAGNRAKLRSRFLGSVKKDTIPPRIVEITPKLGSTKQKKITIRLRFSEEIDTLRPLNWAILPKSLKNRFEQSWQSDYRNLDLTLPDSLGPDTIVYFTLLPTIFDFEGNRLTGPGFTFFTSDSTLNTKLVTGKIQYQNRPITQGLVIFAQVYDSLRALALTVVDSIGSFALQVREGIYEVTAVADTNYDNRVDLSGRIKEFNTTAQELLIEVHPDTVTFDLDWYLR</sequence>
<dbReference type="Pfam" id="PF13205">
    <property type="entry name" value="Big_5"/>
    <property type="match status" value="1"/>
</dbReference>
<dbReference type="AlphaFoldDB" id="A0A7C6EA54"/>
<dbReference type="InterPro" id="IPR032812">
    <property type="entry name" value="SbsA_Ig"/>
</dbReference>
<dbReference type="EMBL" id="DTLI01000098">
    <property type="protein sequence ID" value="HHS51974.1"/>
    <property type="molecule type" value="Genomic_DNA"/>
</dbReference>
<organism evidence="3">
    <name type="scientific">candidate division WOR-3 bacterium</name>
    <dbReference type="NCBI Taxonomy" id="2052148"/>
    <lineage>
        <taxon>Bacteria</taxon>
        <taxon>Bacteria division WOR-3</taxon>
    </lineage>
</organism>
<dbReference type="PROSITE" id="PS51257">
    <property type="entry name" value="PROKAR_LIPOPROTEIN"/>
    <property type="match status" value="1"/>
</dbReference>
<comment type="caution">
    <text evidence="3">The sequence shown here is derived from an EMBL/GenBank/DDBJ whole genome shotgun (WGS) entry which is preliminary data.</text>
</comment>
<evidence type="ECO:0000256" key="1">
    <source>
        <dbReference type="ARBA" id="ARBA00022729"/>
    </source>
</evidence>
<protein>
    <recommendedName>
        <fullName evidence="2">SbsA Ig-like domain-containing protein</fullName>
    </recommendedName>
</protein>
<dbReference type="InterPro" id="IPR014755">
    <property type="entry name" value="Cu-Rt/internalin_Ig-like"/>
</dbReference>
<keyword evidence="1" id="KW-0732">Signal</keyword>
<evidence type="ECO:0000313" key="3">
    <source>
        <dbReference type="EMBL" id="HHS51974.1"/>
    </source>
</evidence>
<proteinExistence type="predicted"/>
<accession>A0A7C6EA54</accession>
<name>A0A7C6EA54_UNCW3</name>